<organism evidence="1 2">
    <name type="scientific">Trichomalopsis sarcophagae</name>
    <dbReference type="NCBI Taxonomy" id="543379"/>
    <lineage>
        <taxon>Eukaryota</taxon>
        <taxon>Metazoa</taxon>
        <taxon>Ecdysozoa</taxon>
        <taxon>Arthropoda</taxon>
        <taxon>Hexapoda</taxon>
        <taxon>Insecta</taxon>
        <taxon>Pterygota</taxon>
        <taxon>Neoptera</taxon>
        <taxon>Endopterygota</taxon>
        <taxon>Hymenoptera</taxon>
        <taxon>Apocrita</taxon>
        <taxon>Proctotrupomorpha</taxon>
        <taxon>Chalcidoidea</taxon>
        <taxon>Pteromalidae</taxon>
        <taxon>Pteromalinae</taxon>
        <taxon>Trichomalopsis</taxon>
    </lineage>
</organism>
<accession>A0A232EMZ9</accession>
<evidence type="ECO:0000313" key="2">
    <source>
        <dbReference type="Proteomes" id="UP000215335"/>
    </source>
</evidence>
<name>A0A232EMZ9_9HYME</name>
<reference evidence="1 2" key="1">
    <citation type="journal article" date="2017" name="Curr. Biol.">
        <title>The Evolution of Venom by Co-option of Single-Copy Genes.</title>
        <authorList>
            <person name="Martinson E.O."/>
            <person name="Mrinalini"/>
            <person name="Kelkar Y.D."/>
            <person name="Chang C.H."/>
            <person name="Werren J.H."/>
        </authorList>
    </citation>
    <scope>NUCLEOTIDE SEQUENCE [LARGE SCALE GENOMIC DNA]</scope>
    <source>
        <strain evidence="1 2">Alberta</strain>
        <tissue evidence="1">Whole body</tissue>
    </source>
</reference>
<dbReference type="Proteomes" id="UP000215335">
    <property type="component" value="Unassembled WGS sequence"/>
</dbReference>
<comment type="caution">
    <text evidence="1">The sequence shown here is derived from an EMBL/GenBank/DDBJ whole genome shotgun (WGS) entry which is preliminary data.</text>
</comment>
<dbReference type="EMBL" id="NNAY01003249">
    <property type="protein sequence ID" value="OXU19735.1"/>
    <property type="molecule type" value="Genomic_DNA"/>
</dbReference>
<gene>
    <name evidence="1" type="ORF">TSAR_013322</name>
</gene>
<keyword evidence="2" id="KW-1185">Reference proteome</keyword>
<evidence type="ECO:0000313" key="1">
    <source>
        <dbReference type="EMBL" id="OXU19735.1"/>
    </source>
</evidence>
<protein>
    <submittedName>
        <fullName evidence="1">Uncharacterized protein</fullName>
    </submittedName>
</protein>
<proteinExistence type="predicted"/>
<dbReference type="AlphaFoldDB" id="A0A232EMZ9"/>
<sequence length="90" mass="10959">MYHRYDERDAFENRINELIRRVENGTDFIELFNASNLEVYIDRIYNVRRAQELRWLYTQAEYENSPLYTAPDIVDLLDRVHESFNGQPEQ</sequence>